<dbReference type="InterPro" id="IPR005754">
    <property type="entry name" value="Sortase"/>
</dbReference>
<protein>
    <recommendedName>
        <fullName evidence="4">Class F sortase</fullName>
    </recommendedName>
</protein>
<evidence type="ECO:0000256" key="1">
    <source>
        <dbReference type="ARBA" id="ARBA00022801"/>
    </source>
</evidence>
<reference evidence="2 3" key="1">
    <citation type="submission" date="2019-07" db="EMBL/GenBank/DDBJ databases">
        <title>Whole genome shotgun sequence of Pseudonocardia asaccharolytica NBRC 16224.</title>
        <authorList>
            <person name="Hosoyama A."/>
            <person name="Uohara A."/>
            <person name="Ohji S."/>
            <person name="Ichikawa N."/>
        </authorList>
    </citation>
    <scope>NUCLEOTIDE SEQUENCE [LARGE SCALE GENOMIC DNA]</scope>
    <source>
        <strain evidence="2 3">NBRC 16224</strain>
    </source>
</reference>
<dbReference type="InterPro" id="IPR042001">
    <property type="entry name" value="Sortase_F"/>
</dbReference>
<dbReference type="NCBIfam" id="NF033748">
    <property type="entry name" value="class_F_sortase"/>
    <property type="match status" value="1"/>
</dbReference>
<gene>
    <name evidence="2" type="ORF">PA7_46870</name>
</gene>
<evidence type="ECO:0008006" key="4">
    <source>
        <dbReference type="Google" id="ProtNLM"/>
    </source>
</evidence>
<comment type="caution">
    <text evidence="2">The sequence shown here is derived from an EMBL/GenBank/DDBJ whole genome shotgun (WGS) entry which is preliminary data.</text>
</comment>
<evidence type="ECO:0000313" key="2">
    <source>
        <dbReference type="EMBL" id="GEL20850.1"/>
    </source>
</evidence>
<dbReference type="InterPro" id="IPR023365">
    <property type="entry name" value="Sortase_dom-sf"/>
</dbReference>
<dbReference type="SUPFAM" id="SSF63817">
    <property type="entry name" value="Sortase"/>
    <property type="match status" value="1"/>
</dbReference>
<dbReference type="RefSeq" id="WP_307724176.1">
    <property type="nucleotide sequence ID" value="NZ_AUII01000012.1"/>
</dbReference>
<dbReference type="EMBL" id="BJVI01000099">
    <property type="protein sequence ID" value="GEL20850.1"/>
    <property type="molecule type" value="Genomic_DNA"/>
</dbReference>
<keyword evidence="3" id="KW-1185">Reference proteome</keyword>
<organism evidence="2 3">
    <name type="scientific">Pseudonocardia asaccharolytica DSM 44247 = NBRC 16224</name>
    <dbReference type="NCBI Taxonomy" id="1123024"/>
    <lineage>
        <taxon>Bacteria</taxon>
        <taxon>Bacillati</taxon>
        <taxon>Actinomycetota</taxon>
        <taxon>Actinomycetes</taxon>
        <taxon>Pseudonocardiales</taxon>
        <taxon>Pseudonocardiaceae</taxon>
        <taxon>Pseudonocardia</taxon>
    </lineage>
</organism>
<dbReference type="PROSITE" id="PS51257">
    <property type="entry name" value="PROKAR_LIPOPROTEIN"/>
    <property type="match status" value="1"/>
</dbReference>
<proteinExistence type="predicted"/>
<dbReference type="Pfam" id="PF04203">
    <property type="entry name" value="Sortase"/>
    <property type="match status" value="1"/>
</dbReference>
<sequence>MRRLLPTLGLATMLVVGCGQPEPPAPPSHPVAPVEVADPVAVTIPAIGAHSSLIPLGVDPDGAAEVPPVHTPEQAGWYEPGPEPGQPGPAVLLGHVNGAGRPGIFARLHELRPGDDVTVDRADHTSITYRITRVEQLPKHDFPTAAVFGDQPETVIRLVTCGGTFDRTAGSYIDSVIAYGEAT</sequence>
<accession>A0A511D7S3</accession>
<dbReference type="AlphaFoldDB" id="A0A511D7S3"/>
<evidence type="ECO:0000313" key="3">
    <source>
        <dbReference type="Proteomes" id="UP000321328"/>
    </source>
</evidence>
<dbReference type="Proteomes" id="UP000321328">
    <property type="component" value="Unassembled WGS sequence"/>
</dbReference>
<dbReference type="GO" id="GO:0016787">
    <property type="term" value="F:hydrolase activity"/>
    <property type="evidence" value="ECO:0007669"/>
    <property type="project" value="UniProtKB-KW"/>
</dbReference>
<dbReference type="CDD" id="cd05829">
    <property type="entry name" value="Sortase_F"/>
    <property type="match status" value="1"/>
</dbReference>
<dbReference type="STRING" id="1123024.GCA_000423625_02905"/>
<dbReference type="Gene3D" id="2.40.260.10">
    <property type="entry name" value="Sortase"/>
    <property type="match status" value="1"/>
</dbReference>
<name>A0A511D7S3_9PSEU</name>
<keyword evidence="1" id="KW-0378">Hydrolase</keyword>